<evidence type="ECO:0000259" key="2">
    <source>
        <dbReference type="Pfam" id="PF01926"/>
    </source>
</evidence>
<dbReference type="AlphaFoldDB" id="A0A166IVN4"/>
<organism evidence="3 4">
    <name type="scientific">Athelia psychrophila</name>
    <dbReference type="NCBI Taxonomy" id="1759441"/>
    <lineage>
        <taxon>Eukaryota</taxon>
        <taxon>Fungi</taxon>
        <taxon>Dikarya</taxon>
        <taxon>Basidiomycota</taxon>
        <taxon>Agaricomycotina</taxon>
        <taxon>Agaricomycetes</taxon>
        <taxon>Agaricomycetidae</taxon>
        <taxon>Atheliales</taxon>
        <taxon>Atheliaceae</taxon>
        <taxon>Athelia</taxon>
    </lineage>
</organism>
<evidence type="ECO:0000256" key="1">
    <source>
        <dbReference type="SAM" id="MobiDB-lite"/>
    </source>
</evidence>
<protein>
    <recommendedName>
        <fullName evidence="2">G domain-containing protein</fullName>
    </recommendedName>
</protein>
<evidence type="ECO:0000313" key="4">
    <source>
        <dbReference type="Proteomes" id="UP000076532"/>
    </source>
</evidence>
<proteinExistence type="predicted"/>
<gene>
    <name evidence="3" type="ORF">FIBSPDRAFT_670486</name>
</gene>
<reference evidence="3 4" key="1">
    <citation type="journal article" date="2016" name="Mol. Biol. Evol.">
        <title>Comparative Genomics of Early-Diverging Mushroom-Forming Fungi Provides Insights into the Origins of Lignocellulose Decay Capabilities.</title>
        <authorList>
            <person name="Nagy L.G."/>
            <person name="Riley R."/>
            <person name="Tritt A."/>
            <person name="Adam C."/>
            <person name="Daum C."/>
            <person name="Floudas D."/>
            <person name="Sun H."/>
            <person name="Yadav J.S."/>
            <person name="Pangilinan J."/>
            <person name="Larsson K.H."/>
            <person name="Matsuura K."/>
            <person name="Barry K."/>
            <person name="Labutti K."/>
            <person name="Kuo R."/>
            <person name="Ohm R.A."/>
            <person name="Bhattacharya S.S."/>
            <person name="Shirouzu T."/>
            <person name="Yoshinaga Y."/>
            <person name="Martin F.M."/>
            <person name="Grigoriev I.V."/>
            <person name="Hibbett D.S."/>
        </authorList>
    </citation>
    <scope>NUCLEOTIDE SEQUENCE [LARGE SCALE GENOMIC DNA]</scope>
    <source>
        <strain evidence="3 4">CBS 109695</strain>
    </source>
</reference>
<dbReference type="EMBL" id="KV417557">
    <property type="protein sequence ID" value="KZP20220.1"/>
    <property type="molecule type" value="Genomic_DNA"/>
</dbReference>
<evidence type="ECO:0000313" key="3">
    <source>
        <dbReference type="EMBL" id="KZP20220.1"/>
    </source>
</evidence>
<dbReference type="InterPro" id="IPR006073">
    <property type="entry name" value="GTP-bd"/>
</dbReference>
<dbReference type="SUPFAM" id="SSF52540">
    <property type="entry name" value="P-loop containing nucleoside triphosphate hydrolases"/>
    <property type="match status" value="1"/>
</dbReference>
<name>A0A166IVN4_9AGAM</name>
<sequence>VMGATGSGKSTFVNLLSGSTLHVGKGLRSCTSDVEATPPFDFQGRRLVMFDTPGFDDTTKSDTDILKLVATYLATTYEHGAKLAGVIYMHRINDIRMGGIAVRNFGMFRKLCGDKSLKNVAIVTNFWSEVDPAVGDAREAELRSDDTFFKPVLEKQAKLLRHDGTLAAAHAVIAQIVDNQPMALLIQEELVDEHKSISDTAAGVEVNRELEEQAREQARKHAEEMEQIRKDM</sequence>
<dbReference type="InterPro" id="IPR027417">
    <property type="entry name" value="P-loop_NTPase"/>
</dbReference>
<dbReference type="OrthoDB" id="8954335at2759"/>
<accession>A0A166IVN4</accession>
<dbReference type="Pfam" id="PF01926">
    <property type="entry name" value="MMR_HSR1"/>
    <property type="match status" value="1"/>
</dbReference>
<dbReference type="STRING" id="436010.A0A166IVN4"/>
<feature type="non-terminal residue" evidence="3">
    <location>
        <position position="1"/>
    </location>
</feature>
<feature type="non-terminal residue" evidence="3">
    <location>
        <position position="232"/>
    </location>
</feature>
<dbReference type="Proteomes" id="UP000076532">
    <property type="component" value="Unassembled WGS sequence"/>
</dbReference>
<feature type="domain" description="G" evidence="2">
    <location>
        <begin position="1"/>
        <end position="74"/>
    </location>
</feature>
<keyword evidence="4" id="KW-1185">Reference proteome</keyword>
<dbReference type="GO" id="GO:0005525">
    <property type="term" value="F:GTP binding"/>
    <property type="evidence" value="ECO:0007669"/>
    <property type="project" value="InterPro"/>
</dbReference>
<dbReference type="Gene3D" id="3.40.50.300">
    <property type="entry name" value="P-loop containing nucleotide triphosphate hydrolases"/>
    <property type="match status" value="1"/>
</dbReference>
<feature type="region of interest" description="Disordered" evidence="1">
    <location>
        <begin position="212"/>
        <end position="232"/>
    </location>
</feature>